<dbReference type="AlphaFoldDB" id="A0A8K0C6G8"/>
<gene>
    <name evidence="12" type="ORF">ILUMI_26457</name>
</gene>
<keyword evidence="9" id="KW-0732">Signal</keyword>
<comment type="caution">
    <text evidence="12">The sequence shown here is derived from an EMBL/GenBank/DDBJ whole genome shotgun (WGS) entry which is preliminary data.</text>
</comment>
<organism evidence="12 13">
    <name type="scientific">Ignelater luminosus</name>
    <name type="common">Cucubano</name>
    <name type="synonym">Pyrophorus luminosus</name>
    <dbReference type="NCBI Taxonomy" id="2038154"/>
    <lineage>
        <taxon>Eukaryota</taxon>
        <taxon>Metazoa</taxon>
        <taxon>Ecdysozoa</taxon>
        <taxon>Arthropoda</taxon>
        <taxon>Hexapoda</taxon>
        <taxon>Insecta</taxon>
        <taxon>Pterygota</taxon>
        <taxon>Neoptera</taxon>
        <taxon>Endopterygota</taxon>
        <taxon>Coleoptera</taxon>
        <taxon>Polyphaga</taxon>
        <taxon>Elateriformia</taxon>
        <taxon>Elateroidea</taxon>
        <taxon>Elateridae</taxon>
        <taxon>Agrypninae</taxon>
        <taxon>Pyrophorini</taxon>
        <taxon>Ignelater</taxon>
    </lineage>
</organism>
<reference evidence="12" key="1">
    <citation type="submission" date="2019-08" db="EMBL/GenBank/DDBJ databases">
        <title>The genome of the North American firefly Photinus pyralis.</title>
        <authorList>
            <consortium name="Photinus pyralis genome working group"/>
            <person name="Fallon T.R."/>
            <person name="Sander Lower S.E."/>
            <person name="Weng J.-K."/>
        </authorList>
    </citation>
    <scope>NUCLEOTIDE SEQUENCE</scope>
    <source>
        <strain evidence="12">TRF0915ILg1</strain>
        <tissue evidence="12">Whole body</tissue>
    </source>
</reference>
<dbReference type="PANTHER" id="PTHR11733:SF224">
    <property type="entry name" value="NEPRILYSIN-2"/>
    <property type="match status" value="1"/>
</dbReference>
<evidence type="ECO:0000256" key="5">
    <source>
        <dbReference type="ARBA" id="ARBA00022723"/>
    </source>
</evidence>
<keyword evidence="13" id="KW-1185">Reference proteome</keyword>
<dbReference type="Gene3D" id="3.40.390.10">
    <property type="entry name" value="Collagenase (Catalytic Domain)"/>
    <property type="match status" value="1"/>
</dbReference>
<proteinExistence type="inferred from homology"/>
<dbReference type="InterPro" id="IPR024079">
    <property type="entry name" value="MetalloPept_cat_dom_sf"/>
</dbReference>
<dbReference type="OrthoDB" id="6475849at2759"/>
<comment type="similarity">
    <text evidence="3">Belongs to the peptidase M13 family.</text>
</comment>
<feature type="domain" description="Peptidase M13 N-terminal" evidence="11">
    <location>
        <begin position="60"/>
        <end position="449"/>
    </location>
</feature>
<evidence type="ECO:0000256" key="6">
    <source>
        <dbReference type="ARBA" id="ARBA00022801"/>
    </source>
</evidence>
<evidence type="ECO:0000256" key="8">
    <source>
        <dbReference type="ARBA" id="ARBA00023049"/>
    </source>
</evidence>
<comment type="cofactor">
    <cofactor evidence="1">
        <name>Zn(2+)</name>
        <dbReference type="ChEBI" id="CHEBI:29105"/>
    </cofactor>
</comment>
<dbReference type="GO" id="GO:0046872">
    <property type="term" value="F:metal ion binding"/>
    <property type="evidence" value="ECO:0007669"/>
    <property type="project" value="UniProtKB-KW"/>
</dbReference>
<dbReference type="Gene3D" id="1.10.1380.10">
    <property type="entry name" value="Neutral endopeptidase , domain2"/>
    <property type="match status" value="1"/>
</dbReference>
<feature type="domain" description="Peptidase M13 C-terminal" evidence="10">
    <location>
        <begin position="512"/>
        <end position="716"/>
    </location>
</feature>
<comment type="subcellular location">
    <subcellularLocation>
        <location evidence="2">Cell membrane</location>
        <topology evidence="2">Single-pass type II membrane protein</topology>
    </subcellularLocation>
</comment>
<dbReference type="CDD" id="cd08662">
    <property type="entry name" value="M13"/>
    <property type="match status" value="1"/>
</dbReference>
<evidence type="ECO:0000313" key="12">
    <source>
        <dbReference type="EMBL" id="KAF2879707.1"/>
    </source>
</evidence>
<dbReference type="Pfam" id="PF01431">
    <property type="entry name" value="Peptidase_M13"/>
    <property type="match status" value="1"/>
</dbReference>
<dbReference type="GO" id="GO:0005886">
    <property type="term" value="C:plasma membrane"/>
    <property type="evidence" value="ECO:0007669"/>
    <property type="project" value="UniProtKB-SubCell"/>
</dbReference>
<feature type="chain" id="PRO_5035438519" evidence="9">
    <location>
        <begin position="20"/>
        <end position="717"/>
    </location>
</feature>
<sequence length="717" mass="81860">MKMILLAILCITFFDPTTSNVIREAGNETSHSNNQSVCTTSGCIKAAELVKNNLDESVEPCDDFFKFACGGFIKRNPVPNNKGAFSNFDIVIDRELEQLKEIFEEPSTSNEPKPFSDVKKFYKLCVDNKTIEEDGLKTIKGILQTLGGWPVLEGPGWNKHVFEWKDIVYKSRRIGLPHKSMIYVYVDINALDTSKLIITIDQSGPELNREYLIQGLDNKIVKAYYDYLVDLAVIFGADKSYAEEEIKDALDFEISLSKLGLSQEERVNATALTNPMTVEEMQQKFPSIPWQEFLENVAYDPTLQVLPSTVVMVSVPDYLTKLEKLLQQTSKRVQANFLLYRILISLVPYLNQELRDRKLQFSKVESGASEHIPKWSECVGLVTNKLRFAVGGLYLRRYFNEDAKKAAKELVTNLKNTFIEMLRQVDWMDEDTKKEALAKAVAMDSYVGYSSELLDDQILRDYYYQLNSTANNFLKFAMAVDKFIIDVDFQELQEPFNGSAWIHKQFVGNVDAYYNPLGNDIQFPAGILQNPFFSTDRPNYMNYGSIGFAIGHEITHGFDSMGSQYDKHGIAKNWWAKKTKQAFMDKVQCIIDQYSNFTAPEINKNLNGIVTSGENVADNGGIKEAYLAYEKWVKENGEEARLPNLKYSPRQLFWISTANMWCSNMKTEFLEQQISTNVHPPSRFRVLGSVSNSKFFSKDFECPIGSKMNPVHKCQVW</sequence>
<dbReference type="InterPro" id="IPR008753">
    <property type="entry name" value="Peptidase_M13_N"/>
</dbReference>
<dbReference type="InterPro" id="IPR042089">
    <property type="entry name" value="Peptidase_M13_dom_2"/>
</dbReference>
<keyword evidence="6" id="KW-0378">Hydrolase</keyword>
<dbReference type="InterPro" id="IPR000718">
    <property type="entry name" value="Peptidase_M13"/>
</dbReference>
<accession>A0A8K0C6G8</accession>
<evidence type="ECO:0000256" key="1">
    <source>
        <dbReference type="ARBA" id="ARBA00001947"/>
    </source>
</evidence>
<keyword evidence="7" id="KW-0862">Zinc</keyword>
<keyword evidence="8" id="KW-0482">Metalloprotease</keyword>
<protein>
    <submittedName>
        <fullName evidence="12">Uncharacterized protein</fullName>
    </submittedName>
</protein>
<dbReference type="Pfam" id="PF05649">
    <property type="entry name" value="Peptidase_M13_N"/>
    <property type="match status" value="1"/>
</dbReference>
<evidence type="ECO:0000256" key="3">
    <source>
        <dbReference type="ARBA" id="ARBA00007357"/>
    </source>
</evidence>
<evidence type="ECO:0000256" key="7">
    <source>
        <dbReference type="ARBA" id="ARBA00022833"/>
    </source>
</evidence>
<dbReference type="InterPro" id="IPR018497">
    <property type="entry name" value="Peptidase_M13_C"/>
</dbReference>
<dbReference type="GO" id="GO:0016485">
    <property type="term" value="P:protein processing"/>
    <property type="evidence" value="ECO:0007669"/>
    <property type="project" value="TreeGrafter"/>
</dbReference>
<evidence type="ECO:0000313" key="13">
    <source>
        <dbReference type="Proteomes" id="UP000801492"/>
    </source>
</evidence>
<keyword evidence="4" id="KW-0645">Protease</keyword>
<name>A0A8K0C6G8_IGNLU</name>
<evidence type="ECO:0000256" key="2">
    <source>
        <dbReference type="ARBA" id="ARBA00004401"/>
    </source>
</evidence>
<evidence type="ECO:0000256" key="4">
    <source>
        <dbReference type="ARBA" id="ARBA00022670"/>
    </source>
</evidence>
<evidence type="ECO:0000256" key="9">
    <source>
        <dbReference type="SAM" id="SignalP"/>
    </source>
</evidence>
<dbReference type="PRINTS" id="PR00786">
    <property type="entry name" value="NEPRILYSIN"/>
</dbReference>
<dbReference type="GO" id="GO:0004222">
    <property type="term" value="F:metalloendopeptidase activity"/>
    <property type="evidence" value="ECO:0007669"/>
    <property type="project" value="InterPro"/>
</dbReference>
<dbReference type="PROSITE" id="PS51885">
    <property type="entry name" value="NEPRILYSIN"/>
    <property type="match status" value="1"/>
</dbReference>
<dbReference type="Proteomes" id="UP000801492">
    <property type="component" value="Unassembled WGS sequence"/>
</dbReference>
<dbReference type="SUPFAM" id="SSF55486">
    <property type="entry name" value="Metalloproteases ('zincins'), catalytic domain"/>
    <property type="match status" value="1"/>
</dbReference>
<feature type="signal peptide" evidence="9">
    <location>
        <begin position="1"/>
        <end position="19"/>
    </location>
</feature>
<evidence type="ECO:0000259" key="11">
    <source>
        <dbReference type="Pfam" id="PF05649"/>
    </source>
</evidence>
<dbReference type="PANTHER" id="PTHR11733">
    <property type="entry name" value="ZINC METALLOPROTEASE FAMILY M13 NEPRILYSIN-RELATED"/>
    <property type="match status" value="1"/>
</dbReference>
<dbReference type="EMBL" id="VTPC01091092">
    <property type="protein sequence ID" value="KAF2879707.1"/>
    <property type="molecule type" value="Genomic_DNA"/>
</dbReference>
<keyword evidence="5" id="KW-0479">Metal-binding</keyword>
<evidence type="ECO:0000259" key="10">
    <source>
        <dbReference type="Pfam" id="PF01431"/>
    </source>
</evidence>